<dbReference type="Proteomes" id="UP000249341">
    <property type="component" value="Unassembled WGS sequence"/>
</dbReference>
<organism evidence="1 2">
    <name type="scientific">Actinoplanes lutulentus</name>
    <dbReference type="NCBI Taxonomy" id="1287878"/>
    <lineage>
        <taxon>Bacteria</taxon>
        <taxon>Bacillati</taxon>
        <taxon>Actinomycetota</taxon>
        <taxon>Actinomycetes</taxon>
        <taxon>Micromonosporales</taxon>
        <taxon>Micromonosporaceae</taxon>
        <taxon>Actinoplanes</taxon>
    </lineage>
</organism>
<protein>
    <submittedName>
        <fullName evidence="1">Uncharacterized protein</fullName>
    </submittedName>
</protein>
<sequence>MSAFNVVTVPADEKCPNCGNKIRRRVQFKYGARRAFEYEVGDTLRWGVNDEGVPAHLVRVMGYPELCSACGDEPEWLYDIAIRDNVIESVTQSSSDLWAGVNEAYLIVEP</sequence>
<evidence type="ECO:0000313" key="1">
    <source>
        <dbReference type="EMBL" id="RAK27441.1"/>
    </source>
</evidence>
<evidence type="ECO:0000313" key="2">
    <source>
        <dbReference type="Proteomes" id="UP000249341"/>
    </source>
</evidence>
<keyword evidence="2" id="KW-1185">Reference proteome</keyword>
<reference evidence="1 2" key="1">
    <citation type="submission" date="2018-06" db="EMBL/GenBank/DDBJ databases">
        <title>Genomic Encyclopedia of Type Strains, Phase III (KMG-III): the genomes of soil and plant-associated and newly described type strains.</title>
        <authorList>
            <person name="Whitman W."/>
        </authorList>
    </citation>
    <scope>NUCLEOTIDE SEQUENCE [LARGE SCALE GENOMIC DNA]</scope>
    <source>
        <strain evidence="1 2">CGMCC 4.7090</strain>
    </source>
</reference>
<accession>A0A327Z069</accession>
<gene>
    <name evidence="1" type="ORF">B0I29_12375</name>
</gene>
<dbReference type="RefSeq" id="WP_111653973.1">
    <property type="nucleotide sequence ID" value="NZ_JACHWI010000003.1"/>
</dbReference>
<name>A0A327Z069_9ACTN</name>
<dbReference type="AlphaFoldDB" id="A0A327Z069"/>
<dbReference type="OrthoDB" id="674225at2"/>
<dbReference type="EMBL" id="QLMJ01000023">
    <property type="protein sequence ID" value="RAK27441.1"/>
    <property type="molecule type" value="Genomic_DNA"/>
</dbReference>
<proteinExistence type="predicted"/>
<comment type="caution">
    <text evidence="1">The sequence shown here is derived from an EMBL/GenBank/DDBJ whole genome shotgun (WGS) entry which is preliminary data.</text>
</comment>